<keyword evidence="6" id="KW-1185">Reference proteome</keyword>
<protein>
    <submittedName>
        <fullName evidence="3">Penicillin-binding protein</fullName>
    </submittedName>
</protein>
<dbReference type="EMBL" id="JAHOEL010000058">
    <property type="protein sequence ID" value="MBV3393270.1"/>
    <property type="molecule type" value="Genomic_DNA"/>
</dbReference>
<evidence type="ECO:0000313" key="3">
    <source>
        <dbReference type="EMBL" id="MBV3383289.1"/>
    </source>
</evidence>
<dbReference type="Proteomes" id="UP001196408">
    <property type="component" value="Unassembled WGS sequence"/>
</dbReference>
<dbReference type="PANTHER" id="PTHR30627">
    <property type="entry name" value="PEPTIDOGLYCAN D,D-TRANSPEPTIDASE"/>
    <property type="match status" value="1"/>
</dbReference>
<dbReference type="AlphaFoldDB" id="A0AAW4MZS7"/>
<evidence type="ECO:0000313" key="5">
    <source>
        <dbReference type="Proteomes" id="UP001196408"/>
    </source>
</evidence>
<proteinExistence type="inferred from homology"/>
<dbReference type="PANTHER" id="PTHR30627:SF26">
    <property type="entry name" value="PENICILLIN-BINDING PROTEIN 2B"/>
    <property type="match status" value="1"/>
</dbReference>
<dbReference type="InterPro" id="IPR005543">
    <property type="entry name" value="PASTA_dom"/>
</dbReference>
<comment type="caution">
    <text evidence="3">The sequence shown here is derived from an EMBL/GenBank/DDBJ whole genome shotgun (WGS) entry which is preliminary data.</text>
</comment>
<accession>A0AAW4MZS7</accession>
<dbReference type="Pfam" id="PF03793">
    <property type="entry name" value="PASTA"/>
    <property type="match status" value="2"/>
</dbReference>
<dbReference type="GO" id="GO:0005886">
    <property type="term" value="C:plasma membrane"/>
    <property type="evidence" value="ECO:0007669"/>
    <property type="project" value="TreeGrafter"/>
</dbReference>
<dbReference type="PROSITE" id="PS51178">
    <property type="entry name" value="PASTA"/>
    <property type="match status" value="1"/>
</dbReference>
<dbReference type="Pfam" id="PF00905">
    <property type="entry name" value="Transpeptidase"/>
    <property type="match status" value="1"/>
</dbReference>
<evidence type="ECO:0000313" key="4">
    <source>
        <dbReference type="EMBL" id="MBV3393270.1"/>
    </source>
</evidence>
<evidence type="ECO:0000313" key="6">
    <source>
        <dbReference type="Proteomes" id="UP001197492"/>
    </source>
</evidence>
<feature type="domain" description="PASTA" evidence="2">
    <location>
        <begin position="649"/>
        <end position="707"/>
    </location>
</feature>
<dbReference type="InterPro" id="IPR005311">
    <property type="entry name" value="PBP_dimer"/>
</dbReference>
<dbReference type="CDD" id="cd06575">
    <property type="entry name" value="PASTA_Pbp2x-like_2"/>
    <property type="match status" value="1"/>
</dbReference>
<dbReference type="Proteomes" id="UP001197492">
    <property type="component" value="Unassembled WGS sequence"/>
</dbReference>
<dbReference type="SMART" id="SM00740">
    <property type="entry name" value="PASTA"/>
    <property type="match status" value="2"/>
</dbReference>
<gene>
    <name evidence="3" type="ORF">KSV97_08680</name>
    <name evidence="4" type="ORF">KSW06_08390</name>
</gene>
<dbReference type="GO" id="GO:0071555">
    <property type="term" value="P:cell wall organization"/>
    <property type="evidence" value="ECO:0007669"/>
    <property type="project" value="TreeGrafter"/>
</dbReference>
<comment type="similarity">
    <text evidence="1">Belongs to the transpeptidase family.</text>
</comment>
<reference evidence="3 6" key="1">
    <citation type="submission" date="2021-06" db="EMBL/GenBank/DDBJ databases">
        <title>Collection of gut derived symbiotic bacterial strains cultured from healthy donors.</title>
        <authorList>
            <person name="Lin H."/>
            <person name="Littmann E."/>
            <person name="Pamer E.G."/>
        </authorList>
    </citation>
    <scope>NUCLEOTIDE SEQUENCE</scope>
    <source>
        <strain evidence="4 6">MSK.21.70</strain>
        <strain evidence="3">MSK.21.82</strain>
    </source>
</reference>
<name>A0AAW4MZS7_9FIRM</name>
<evidence type="ECO:0000256" key="1">
    <source>
        <dbReference type="ARBA" id="ARBA00007171"/>
    </source>
</evidence>
<dbReference type="GO" id="GO:0008658">
    <property type="term" value="F:penicillin binding"/>
    <property type="evidence" value="ECO:0007669"/>
    <property type="project" value="InterPro"/>
</dbReference>
<dbReference type="InterPro" id="IPR001460">
    <property type="entry name" value="PCN-bd_Tpept"/>
</dbReference>
<organism evidence="3 5">
    <name type="scientific">Catenibacterium mitsuokai</name>
    <dbReference type="NCBI Taxonomy" id="100886"/>
    <lineage>
        <taxon>Bacteria</taxon>
        <taxon>Bacillati</taxon>
        <taxon>Bacillota</taxon>
        <taxon>Erysipelotrichia</taxon>
        <taxon>Erysipelotrichales</taxon>
        <taxon>Coprobacillaceae</taxon>
        <taxon>Catenibacterium</taxon>
    </lineage>
</organism>
<dbReference type="InterPro" id="IPR050515">
    <property type="entry name" value="Beta-lactam/transpept"/>
</dbReference>
<dbReference type="EMBL" id="JAHOEF010000062">
    <property type="protein sequence ID" value="MBV3383289.1"/>
    <property type="molecule type" value="Genomic_DNA"/>
</dbReference>
<evidence type="ECO:0000259" key="2">
    <source>
        <dbReference type="PROSITE" id="PS51178"/>
    </source>
</evidence>
<dbReference type="CDD" id="cd06576">
    <property type="entry name" value="PASTA_Pbp2x-like_1"/>
    <property type="match status" value="1"/>
</dbReference>
<dbReference type="RefSeq" id="WP_217748019.1">
    <property type="nucleotide sequence ID" value="NZ_JAHOEB010000062.1"/>
</dbReference>
<dbReference type="Pfam" id="PF03717">
    <property type="entry name" value="PBP_dimer"/>
    <property type="match status" value="1"/>
</dbReference>
<sequence length="707" mass="77766">MKKSRNRSGQVVMLVFLFMMVILAINVCYLCTTGKTMISNVNVRDFAKNRGGGQVTKVVQAARGTIYTSDNEIVASDVKKYKLRAILAKRLDAKKNPQYVVDKDQTAKELAPILGVSKATILDRLNQNTYQVEFGNYGRNLSSITKEKIMALKLPGLEFDEITSRNYRFGDFASYEVGYAAVAAETDPYNIVGQMGIEKTYNNWLKGTNGQRVYLVDSKHNTLPNGVISDKKAVSGNDVYLTINSTLQTELDSLMKDMQENTKASKACAVVMNVKTGAILAVSNYPSFDPNKRDLTNYNDTFLNEAFECGSVFKPFVYANALTDGVLDLDSKYESGTYDYLSNGRVIATIHDHNRTGWGRITYRDGLYHSSNTAICHILSEHTNMSSLIEDYKNLGLFQTSKVDGLFSGSGVKGYDGKTKSLEYFTTGFGQGSSVTTLQLLRGYSAFANDGRTVEPYLVEKVVNPTNGKTLYSAKTSYSKKIYSTEAVAQMRTLLYGVVNIDGSTGRDYRDSSVEIIGKTGTGQIAENGAYSASKHTHSFVGMAPYRDPEVEVIVWFQNESSGTNYSGDLVKSITKSALNILSKDTEKVNSTPYVLNNYMNQSTSYVEGILKKHSLTPILIGNGSTVVGQYPSSTTEVTMGSKVLLLTDGQKYTMPSMLGWSRKEAEAFASLTGVEIKMNGLGSIYAQSITKGTELKQGTEIELYAK</sequence>